<comment type="caution">
    <text evidence="2">The sequence shown here is derived from an EMBL/GenBank/DDBJ whole genome shotgun (WGS) entry which is preliminary data.</text>
</comment>
<keyword evidence="1" id="KW-0175">Coiled coil</keyword>
<dbReference type="EMBL" id="AGNL01018595">
    <property type="protein sequence ID" value="EJK62834.1"/>
    <property type="molecule type" value="Genomic_DNA"/>
</dbReference>
<accession>K0SD20</accession>
<gene>
    <name evidence="2" type="ORF">THAOC_16538</name>
</gene>
<reference evidence="2 3" key="1">
    <citation type="journal article" date="2012" name="Genome Biol.">
        <title>Genome and low-iron response of an oceanic diatom adapted to chronic iron limitation.</title>
        <authorList>
            <person name="Lommer M."/>
            <person name="Specht M."/>
            <person name="Roy A.S."/>
            <person name="Kraemer L."/>
            <person name="Andreson R."/>
            <person name="Gutowska M.A."/>
            <person name="Wolf J."/>
            <person name="Bergner S.V."/>
            <person name="Schilhabel M.B."/>
            <person name="Klostermeier U.C."/>
            <person name="Beiko R.G."/>
            <person name="Rosenstiel P."/>
            <person name="Hippler M."/>
            <person name="Laroche J."/>
        </authorList>
    </citation>
    <scope>NUCLEOTIDE SEQUENCE [LARGE SCALE GENOMIC DNA]</scope>
    <source>
        <strain evidence="2 3">CCMP1005</strain>
    </source>
</reference>
<feature type="coiled-coil region" evidence="1">
    <location>
        <begin position="48"/>
        <end position="89"/>
    </location>
</feature>
<evidence type="ECO:0000313" key="2">
    <source>
        <dbReference type="EMBL" id="EJK62834.1"/>
    </source>
</evidence>
<organism evidence="2 3">
    <name type="scientific">Thalassiosira oceanica</name>
    <name type="common">Marine diatom</name>
    <dbReference type="NCBI Taxonomy" id="159749"/>
    <lineage>
        <taxon>Eukaryota</taxon>
        <taxon>Sar</taxon>
        <taxon>Stramenopiles</taxon>
        <taxon>Ochrophyta</taxon>
        <taxon>Bacillariophyta</taxon>
        <taxon>Coscinodiscophyceae</taxon>
        <taxon>Thalassiosirophycidae</taxon>
        <taxon>Thalassiosirales</taxon>
        <taxon>Thalassiosiraceae</taxon>
        <taxon>Thalassiosira</taxon>
    </lineage>
</organism>
<evidence type="ECO:0000256" key="1">
    <source>
        <dbReference type="SAM" id="Coils"/>
    </source>
</evidence>
<protein>
    <submittedName>
        <fullName evidence="2">Uncharacterized protein</fullName>
    </submittedName>
</protein>
<dbReference type="AlphaFoldDB" id="K0SD20"/>
<dbReference type="Proteomes" id="UP000266841">
    <property type="component" value="Unassembled WGS sequence"/>
</dbReference>
<keyword evidence="3" id="KW-1185">Reference proteome</keyword>
<evidence type="ECO:0000313" key="3">
    <source>
        <dbReference type="Proteomes" id="UP000266841"/>
    </source>
</evidence>
<name>K0SD20_THAOC</name>
<proteinExistence type="predicted"/>
<sequence>MNTDETVRLCIGAAADGPHDDAVSRLKQQVDSMEATFQREILDMKRAGADLLEKNKSIESQLSSLREETEKLKAKVSQLDEESLRLEAAFKLHANNIDWKYDAADPPSDSYWIEQGYDYRDIEFINEDFFRLVKVQSEKLRRGTFGLNDGDEELSFGTLSIHWD</sequence>